<evidence type="ECO:0000313" key="3">
    <source>
        <dbReference type="Proteomes" id="UP001626536"/>
    </source>
</evidence>
<dbReference type="EMBL" id="CP136862">
    <property type="protein sequence ID" value="WOJ88995.1"/>
    <property type="molecule type" value="Genomic_DNA"/>
</dbReference>
<feature type="region of interest" description="Disordered" evidence="1">
    <location>
        <begin position="47"/>
        <end position="71"/>
    </location>
</feature>
<feature type="compositionally biased region" description="Pro residues" evidence="1">
    <location>
        <begin position="54"/>
        <end position="71"/>
    </location>
</feature>
<proteinExistence type="predicted"/>
<organism evidence="2 3">
    <name type="scientific">Methylocapsa polymorpha</name>
    <dbReference type="NCBI Taxonomy" id="3080828"/>
    <lineage>
        <taxon>Bacteria</taxon>
        <taxon>Pseudomonadati</taxon>
        <taxon>Pseudomonadota</taxon>
        <taxon>Alphaproteobacteria</taxon>
        <taxon>Hyphomicrobiales</taxon>
        <taxon>Beijerinckiaceae</taxon>
        <taxon>Methylocapsa</taxon>
    </lineage>
</organism>
<dbReference type="Proteomes" id="UP001626536">
    <property type="component" value="Chromosome"/>
</dbReference>
<reference evidence="2 3" key="1">
    <citation type="submission" date="2023-10" db="EMBL/GenBank/DDBJ databases">
        <title>Novel methanotroph of the genus Methylocapsa from a subarctic wetland.</title>
        <authorList>
            <person name="Belova S.E."/>
            <person name="Oshkin I.Y."/>
            <person name="Miroshnikov K."/>
            <person name="Dedysh S.N."/>
        </authorList>
    </citation>
    <scope>NUCLEOTIDE SEQUENCE [LARGE SCALE GENOMIC DNA]</scope>
    <source>
        <strain evidence="2 3">RX1</strain>
    </source>
</reference>
<gene>
    <name evidence="2" type="ORF">RZS28_14450</name>
</gene>
<dbReference type="RefSeq" id="WP_407338433.1">
    <property type="nucleotide sequence ID" value="NZ_CP136862.1"/>
</dbReference>
<evidence type="ECO:0000256" key="1">
    <source>
        <dbReference type="SAM" id="MobiDB-lite"/>
    </source>
</evidence>
<keyword evidence="3" id="KW-1185">Reference proteome</keyword>
<protein>
    <submittedName>
        <fullName evidence="2">Uncharacterized protein</fullName>
    </submittedName>
</protein>
<feature type="region of interest" description="Disordered" evidence="1">
    <location>
        <begin position="1"/>
        <end position="27"/>
    </location>
</feature>
<evidence type="ECO:0000313" key="2">
    <source>
        <dbReference type="EMBL" id="WOJ88995.1"/>
    </source>
</evidence>
<name>A0ABZ0HRL7_9HYPH</name>
<sequence>MGLRDVMRGVWNGPRGEPQTGASSGKGGMSRIMMAILAFFAYKAFTRGGGQAPPNDPTLPPESGPPPRRWL</sequence>
<accession>A0ABZ0HRL7</accession>